<dbReference type="InterPro" id="IPR013986">
    <property type="entry name" value="DExx_box_DNA_helicase_dom_sf"/>
</dbReference>
<organism evidence="13 14">
    <name type="scientific">Phragmitibacter flavus</name>
    <dbReference type="NCBI Taxonomy" id="2576071"/>
    <lineage>
        <taxon>Bacteria</taxon>
        <taxon>Pseudomonadati</taxon>
        <taxon>Verrucomicrobiota</taxon>
        <taxon>Verrucomicrobiia</taxon>
        <taxon>Verrucomicrobiales</taxon>
        <taxon>Verrucomicrobiaceae</taxon>
        <taxon>Phragmitibacter</taxon>
    </lineage>
</organism>
<dbReference type="GO" id="GO:0043138">
    <property type="term" value="F:3'-5' DNA helicase activity"/>
    <property type="evidence" value="ECO:0007669"/>
    <property type="project" value="UniProtKB-EC"/>
</dbReference>
<feature type="binding site" evidence="10">
    <location>
        <begin position="42"/>
        <end position="49"/>
    </location>
    <ligand>
        <name>ATP</name>
        <dbReference type="ChEBI" id="CHEBI:30616"/>
    </ligand>
</feature>
<dbReference type="InterPro" id="IPR027417">
    <property type="entry name" value="P-loop_NTPase"/>
</dbReference>
<evidence type="ECO:0000256" key="5">
    <source>
        <dbReference type="ARBA" id="ARBA00022840"/>
    </source>
</evidence>
<dbReference type="GO" id="GO:0016887">
    <property type="term" value="F:ATP hydrolysis activity"/>
    <property type="evidence" value="ECO:0007669"/>
    <property type="project" value="RHEA"/>
</dbReference>
<keyword evidence="2 10" id="KW-0547">Nucleotide-binding</keyword>
<keyword evidence="6" id="KW-0413">Isomerase</keyword>
<accession>A0A5R8KCT7</accession>
<reference evidence="13 14" key="1">
    <citation type="submission" date="2019-05" db="EMBL/GenBank/DDBJ databases">
        <title>Verrucobacter flavum gen. nov., sp. nov. a new member of the family Verrucomicrobiaceae.</title>
        <authorList>
            <person name="Szuroczki S."/>
            <person name="Abbaszade G."/>
            <person name="Szabo A."/>
            <person name="Felfoldi T."/>
            <person name="Schumann P."/>
            <person name="Boka K."/>
            <person name="Keki Z."/>
            <person name="Toumi M."/>
            <person name="Toth E."/>
        </authorList>
    </citation>
    <scope>NUCLEOTIDE SEQUENCE [LARGE SCALE GENOMIC DNA]</scope>
    <source>
        <strain evidence="13 14">MG-N-17</strain>
    </source>
</reference>
<keyword evidence="4 10" id="KW-0347">Helicase</keyword>
<dbReference type="InterPro" id="IPR014016">
    <property type="entry name" value="UvrD-like_ATP-bd"/>
</dbReference>
<dbReference type="Gene3D" id="1.10.486.10">
    <property type="entry name" value="PCRA, domain 4"/>
    <property type="match status" value="1"/>
</dbReference>
<gene>
    <name evidence="13" type="ORF">FEM03_15575</name>
</gene>
<dbReference type="GO" id="GO:0005829">
    <property type="term" value="C:cytosol"/>
    <property type="evidence" value="ECO:0007669"/>
    <property type="project" value="TreeGrafter"/>
</dbReference>
<evidence type="ECO:0000256" key="4">
    <source>
        <dbReference type="ARBA" id="ARBA00022806"/>
    </source>
</evidence>
<comment type="catalytic activity">
    <reaction evidence="7">
        <text>Couples ATP hydrolysis with the unwinding of duplex DNA by translocating in the 3'-5' direction.</text>
        <dbReference type="EC" id="5.6.2.4"/>
    </reaction>
</comment>
<dbReference type="InterPro" id="IPR000212">
    <property type="entry name" value="DNA_helicase_UvrD/REP"/>
</dbReference>
<dbReference type="Gene3D" id="3.40.50.300">
    <property type="entry name" value="P-loop containing nucleotide triphosphate hydrolases"/>
    <property type="match status" value="2"/>
</dbReference>
<dbReference type="SUPFAM" id="SSF52540">
    <property type="entry name" value="P-loop containing nucleoside triphosphate hydrolases"/>
    <property type="match status" value="1"/>
</dbReference>
<comment type="caution">
    <text evidence="13">The sequence shown here is derived from an EMBL/GenBank/DDBJ whole genome shotgun (WGS) entry which is preliminary data.</text>
</comment>
<evidence type="ECO:0000259" key="12">
    <source>
        <dbReference type="PROSITE" id="PS51217"/>
    </source>
</evidence>
<dbReference type="Gene3D" id="1.10.10.160">
    <property type="match status" value="1"/>
</dbReference>
<evidence type="ECO:0000256" key="9">
    <source>
        <dbReference type="ARBA" id="ARBA00048988"/>
    </source>
</evidence>
<evidence type="ECO:0000256" key="6">
    <source>
        <dbReference type="ARBA" id="ARBA00023235"/>
    </source>
</evidence>
<proteinExistence type="inferred from homology"/>
<dbReference type="Pfam" id="PF00580">
    <property type="entry name" value="UvrD-helicase"/>
    <property type="match status" value="1"/>
</dbReference>
<dbReference type="PANTHER" id="PTHR11070">
    <property type="entry name" value="UVRD / RECB / PCRA DNA HELICASE FAMILY MEMBER"/>
    <property type="match status" value="1"/>
</dbReference>
<dbReference type="PROSITE" id="PS51217">
    <property type="entry name" value="UVRD_HELICASE_CTER"/>
    <property type="match status" value="1"/>
</dbReference>
<evidence type="ECO:0000256" key="7">
    <source>
        <dbReference type="ARBA" id="ARBA00034617"/>
    </source>
</evidence>
<sequence length="680" mass="76574">MARDYTLHSASPQGTGIDFKAELNEQQFLAVTSPPGKSLVIAGAGSGKTRTLTFRVAYLLQNGIAPENILLLTFTNKAAREMLERVQSLLPVETRRLWGGTFHSIGNRLLRLHGERLGLRQGFSIMDREDQKDLMETVVGSSGVDVTSYRFPKSEVIGDICSLADNMLVSVEEVVKEKYDWFEPVMEGINKVRDAYVAKKLETNNVDFDDLLALTVKLLEENEDLLERYRRVFQFVLVDEYQDTNALQCRMIDLLTGEKGNLMVVGDDAQSIYSWRGADVNNILRFGERHAGARIYKIETNYRSVPEVLELANESINHNAGQFRKALVSAREGRGMLPGLVKVDNPDAQASFVAQRILELHEEGVPLAEMAVIYRAHFHSLNIQLELTNRGIPFVITSGLRFFEQAHVKDVSAFMKFAINPRDEVSFMRMVRLVPGIGGTSAMKMWSAWVGMGDVTSTSKGIVMDGEGFAELLLKLKVPKKAQKVWEQTAWTLDELLGKDGVPVLPGRMIRSVVEGVYEDYMKAKFKNADQRGQDIEQLEEYSGRFESTEEFLSQLALLSGLDTDESPKQAEVKEVEDAVTLTTVHQAKGLEWHAVFAIWLADGMFPNSRVVDSGGLEAIEEERRVFFVTLTRAKDELYLLCPMVNFQARDGNIMVRLSRFVEELPEELMEVWNVRSFSS</sequence>
<evidence type="ECO:0000256" key="8">
    <source>
        <dbReference type="ARBA" id="ARBA00034808"/>
    </source>
</evidence>
<keyword evidence="5 10" id="KW-0067">ATP-binding</keyword>
<dbReference type="EMBL" id="VAUV01000011">
    <property type="protein sequence ID" value="TLD69745.1"/>
    <property type="molecule type" value="Genomic_DNA"/>
</dbReference>
<dbReference type="InterPro" id="IPR014017">
    <property type="entry name" value="DNA_helicase_UvrD-like_C"/>
</dbReference>
<comment type="similarity">
    <text evidence="1">Belongs to the helicase family. UvrD subfamily.</text>
</comment>
<dbReference type="PANTHER" id="PTHR11070:SF3">
    <property type="entry name" value="DNA 3'-5' HELICASE"/>
    <property type="match status" value="1"/>
</dbReference>
<name>A0A5R8KCT7_9BACT</name>
<evidence type="ECO:0000256" key="3">
    <source>
        <dbReference type="ARBA" id="ARBA00022801"/>
    </source>
</evidence>
<protein>
    <recommendedName>
        <fullName evidence="8">DNA 3'-5' helicase</fullName>
        <ecNumber evidence="8">5.6.2.4</ecNumber>
    </recommendedName>
</protein>
<dbReference type="Pfam" id="PF13361">
    <property type="entry name" value="UvrD_C"/>
    <property type="match status" value="1"/>
</dbReference>
<evidence type="ECO:0000259" key="11">
    <source>
        <dbReference type="PROSITE" id="PS51198"/>
    </source>
</evidence>
<evidence type="ECO:0000256" key="10">
    <source>
        <dbReference type="PROSITE-ProRule" id="PRU00560"/>
    </source>
</evidence>
<dbReference type="GO" id="GO:0003677">
    <property type="term" value="F:DNA binding"/>
    <property type="evidence" value="ECO:0007669"/>
    <property type="project" value="InterPro"/>
</dbReference>
<evidence type="ECO:0000256" key="1">
    <source>
        <dbReference type="ARBA" id="ARBA00009922"/>
    </source>
</evidence>
<dbReference type="CDD" id="cd17932">
    <property type="entry name" value="DEXQc_UvrD"/>
    <property type="match status" value="1"/>
</dbReference>
<dbReference type="Proteomes" id="UP000306196">
    <property type="component" value="Unassembled WGS sequence"/>
</dbReference>
<dbReference type="GO" id="GO:0005524">
    <property type="term" value="F:ATP binding"/>
    <property type="evidence" value="ECO:0007669"/>
    <property type="project" value="UniProtKB-UniRule"/>
</dbReference>
<evidence type="ECO:0000256" key="2">
    <source>
        <dbReference type="ARBA" id="ARBA00022741"/>
    </source>
</evidence>
<feature type="domain" description="UvrD-like helicase C-terminal" evidence="12">
    <location>
        <begin position="306"/>
        <end position="590"/>
    </location>
</feature>
<dbReference type="EC" id="5.6.2.4" evidence="8"/>
<dbReference type="OrthoDB" id="9810135at2"/>
<dbReference type="RefSeq" id="WP_138087205.1">
    <property type="nucleotide sequence ID" value="NZ_VAUV01000011.1"/>
</dbReference>
<dbReference type="PROSITE" id="PS51198">
    <property type="entry name" value="UVRD_HELICASE_ATP_BIND"/>
    <property type="match status" value="1"/>
</dbReference>
<evidence type="ECO:0000313" key="14">
    <source>
        <dbReference type="Proteomes" id="UP000306196"/>
    </source>
</evidence>
<dbReference type="AlphaFoldDB" id="A0A5R8KCT7"/>
<dbReference type="GO" id="GO:0000725">
    <property type="term" value="P:recombinational repair"/>
    <property type="evidence" value="ECO:0007669"/>
    <property type="project" value="TreeGrafter"/>
</dbReference>
<comment type="catalytic activity">
    <reaction evidence="9">
        <text>ATP + H2O = ADP + phosphate + H(+)</text>
        <dbReference type="Rhea" id="RHEA:13065"/>
        <dbReference type="ChEBI" id="CHEBI:15377"/>
        <dbReference type="ChEBI" id="CHEBI:15378"/>
        <dbReference type="ChEBI" id="CHEBI:30616"/>
        <dbReference type="ChEBI" id="CHEBI:43474"/>
        <dbReference type="ChEBI" id="CHEBI:456216"/>
        <dbReference type="EC" id="5.6.2.4"/>
    </reaction>
</comment>
<keyword evidence="14" id="KW-1185">Reference proteome</keyword>
<evidence type="ECO:0000313" key="13">
    <source>
        <dbReference type="EMBL" id="TLD69745.1"/>
    </source>
</evidence>
<keyword evidence="3 10" id="KW-0378">Hydrolase</keyword>
<feature type="domain" description="UvrD-like helicase ATP-binding" evidence="11">
    <location>
        <begin position="21"/>
        <end position="305"/>
    </location>
</feature>